<evidence type="ECO:0000256" key="8">
    <source>
        <dbReference type="PROSITE-ProRule" id="PRU00282"/>
    </source>
</evidence>
<keyword evidence="11" id="KW-1185">Reference proteome</keyword>
<dbReference type="GO" id="GO:0016020">
    <property type="term" value="C:membrane"/>
    <property type="evidence" value="ECO:0007669"/>
    <property type="project" value="UniProtKB-SubCell"/>
</dbReference>
<evidence type="ECO:0000256" key="3">
    <source>
        <dbReference type="ARBA" id="ARBA00022448"/>
    </source>
</evidence>
<evidence type="ECO:0000256" key="4">
    <source>
        <dbReference type="ARBA" id="ARBA00022692"/>
    </source>
</evidence>
<evidence type="ECO:0000256" key="9">
    <source>
        <dbReference type="RuleBase" id="RU000488"/>
    </source>
</evidence>
<evidence type="ECO:0000256" key="5">
    <source>
        <dbReference type="ARBA" id="ARBA00022737"/>
    </source>
</evidence>
<keyword evidence="7 8" id="KW-0472">Membrane</keyword>
<accession>A0AAD5E4W2</accession>
<gene>
    <name evidence="10" type="ORF">K450DRAFT_257096</name>
</gene>
<dbReference type="RefSeq" id="XP_051441399.1">
    <property type="nucleotide sequence ID" value="XM_051591604.1"/>
</dbReference>
<keyword evidence="4 8" id="KW-0812">Transmembrane</keyword>
<organism evidence="10 11">
    <name type="scientific">Umbelopsis ramanniana AG</name>
    <dbReference type="NCBI Taxonomy" id="1314678"/>
    <lineage>
        <taxon>Eukaryota</taxon>
        <taxon>Fungi</taxon>
        <taxon>Fungi incertae sedis</taxon>
        <taxon>Mucoromycota</taxon>
        <taxon>Mucoromycotina</taxon>
        <taxon>Umbelopsidomycetes</taxon>
        <taxon>Umbelopsidales</taxon>
        <taxon>Umbelopsidaceae</taxon>
        <taxon>Umbelopsis</taxon>
    </lineage>
</organism>
<keyword evidence="3 9" id="KW-0813">Transport</keyword>
<dbReference type="PROSITE" id="PS50920">
    <property type="entry name" value="SOLCAR"/>
    <property type="match status" value="3"/>
</dbReference>
<proteinExistence type="inferred from homology"/>
<comment type="subcellular location">
    <subcellularLocation>
        <location evidence="1">Membrane</location>
        <topology evidence="1">Multi-pass membrane protein</topology>
    </subcellularLocation>
</comment>
<protein>
    <submittedName>
        <fullName evidence="10">Uncharacterized protein</fullName>
    </submittedName>
</protein>
<evidence type="ECO:0000256" key="7">
    <source>
        <dbReference type="ARBA" id="ARBA00023136"/>
    </source>
</evidence>
<dbReference type="InterPro" id="IPR018108">
    <property type="entry name" value="MCP_transmembrane"/>
</dbReference>
<reference evidence="10" key="2">
    <citation type="journal article" date="2022" name="Proc. Natl. Acad. Sci. U.S.A.">
        <title>Diploid-dominant life cycles characterize the early evolution of Fungi.</title>
        <authorList>
            <person name="Amses K.R."/>
            <person name="Simmons D.R."/>
            <person name="Longcore J.E."/>
            <person name="Mondo S.J."/>
            <person name="Seto K."/>
            <person name="Jeronimo G.H."/>
            <person name="Bonds A.E."/>
            <person name="Quandt C.A."/>
            <person name="Davis W.J."/>
            <person name="Chang Y."/>
            <person name="Federici B.A."/>
            <person name="Kuo A."/>
            <person name="LaButti K."/>
            <person name="Pangilinan J."/>
            <person name="Andreopoulos W."/>
            <person name="Tritt A."/>
            <person name="Riley R."/>
            <person name="Hundley H."/>
            <person name="Johnson J."/>
            <person name="Lipzen A."/>
            <person name="Barry K."/>
            <person name="Lang B.F."/>
            <person name="Cuomo C.A."/>
            <person name="Buchler N.E."/>
            <person name="Grigoriev I.V."/>
            <person name="Spatafora J.W."/>
            <person name="Stajich J.E."/>
            <person name="James T.Y."/>
        </authorList>
    </citation>
    <scope>NUCLEOTIDE SEQUENCE</scope>
    <source>
        <strain evidence="10">AG</strain>
    </source>
</reference>
<reference evidence="10" key="1">
    <citation type="submission" date="2021-06" db="EMBL/GenBank/DDBJ databases">
        <authorList>
            <consortium name="DOE Joint Genome Institute"/>
            <person name="Mondo S.J."/>
            <person name="Amses K.R."/>
            <person name="Simmons D.R."/>
            <person name="Longcore J.E."/>
            <person name="Seto K."/>
            <person name="Alves G.H."/>
            <person name="Bonds A.E."/>
            <person name="Quandt C.A."/>
            <person name="Davis W.J."/>
            <person name="Chang Y."/>
            <person name="Letcher P.M."/>
            <person name="Powell M.J."/>
            <person name="Kuo A."/>
            <person name="Labutti K."/>
            <person name="Pangilinan J."/>
            <person name="Andreopoulos W."/>
            <person name="Tritt A."/>
            <person name="Riley R."/>
            <person name="Hundley H."/>
            <person name="Johnson J."/>
            <person name="Lipzen A."/>
            <person name="Barry K."/>
            <person name="Berbee M.L."/>
            <person name="Buchler N.E."/>
            <person name="Grigoriev I.V."/>
            <person name="Spatafora J.W."/>
            <person name="Stajich J.E."/>
            <person name="James T.Y."/>
        </authorList>
    </citation>
    <scope>NUCLEOTIDE SEQUENCE</scope>
    <source>
        <strain evidence="10">AG</strain>
    </source>
</reference>
<evidence type="ECO:0000313" key="11">
    <source>
        <dbReference type="Proteomes" id="UP001206595"/>
    </source>
</evidence>
<name>A0AAD5E4W2_UMBRA</name>
<dbReference type="PANTHER" id="PTHR45667">
    <property type="entry name" value="S-ADENOSYLMETHIONINE MITOCHONDRIAL CARRIER PROTEIN"/>
    <property type="match status" value="1"/>
</dbReference>
<dbReference type="InterPro" id="IPR023395">
    <property type="entry name" value="MCP_dom_sf"/>
</dbReference>
<evidence type="ECO:0000256" key="2">
    <source>
        <dbReference type="ARBA" id="ARBA00006375"/>
    </source>
</evidence>
<feature type="repeat" description="Solcar" evidence="8">
    <location>
        <begin position="10"/>
        <end position="89"/>
    </location>
</feature>
<dbReference type="EMBL" id="MU620956">
    <property type="protein sequence ID" value="KAI8576395.1"/>
    <property type="molecule type" value="Genomic_DNA"/>
</dbReference>
<feature type="repeat" description="Solcar" evidence="8">
    <location>
        <begin position="229"/>
        <end position="326"/>
    </location>
</feature>
<comment type="similarity">
    <text evidence="2 9">Belongs to the mitochondrial carrier (TC 2.A.29) family.</text>
</comment>
<dbReference type="Pfam" id="PF00153">
    <property type="entry name" value="Mito_carr"/>
    <property type="match status" value="3"/>
</dbReference>
<keyword evidence="6" id="KW-1133">Transmembrane helix</keyword>
<dbReference type="Proteomes" id="UP001206595">
    <property type="component" value="Unassembled WGS sequence"/>
</dbReference>
<evidence type="ECO:0000256" key="6">
    <source>
        <dbReference type="ARBA" id="ARBA00022989"/>
    </source>
</evidence>
<feature type="repeat" description="Solcar" evidence="8">
    <location>
        <begin position="104"/>
        <end position="192"/>
    </location>
</feature>
<keyword evidence="5" id="KW-0677">Repeat</keyword>
<dbReference type="SUPFAM" id="SSF103506">
    <property type="entry name" value="Mitochondrial carrier"/>
    <property type="match status" value="1"/>
</dbReference>
<evidence type="ECO:0000313" key="10">
    <source>
        <dbReference type="EMBL" id="KAI8576395.1"/>
    </source>
</evidence>
<dbReference type="AlphaFoldDB" id="A0AAD5E4W2"/>
<evidence type="ECO:0000256" key="1">
    <source>
        <dbReference type="ARBA" id="ARBA00004141"/>
    </source>
</evidence>
<dbReference type="GeneID" id="75916947"/>
<sequence length="355" mass="38965">MSDTVVSQVQLFKNHFIAGAVSLSFSYSCMHPLDTIKTRIQANTSSSSLRAVFTRETARSLGKGFFASVVGAAGQGGARFSTYEYCKSHLLPKKGQAASVGQLGVIPATALSAVIGDLASSVVKVPREVVTAKLQTDYYANFSQKPTTGFVIRQTLLEEGPRGLFKGFWAIAARDSPFMVILLVSYENFKALHHRSVKRDLLDRVKRNHPHVVATAALEDIEIDIPTFKSIMFGGVSGFLAGYFTTPMDVLRTKMITNKRVAGVAAPVTVMQTARTMLDAAMETKSTVGKVKRVFGSFFSGAIPRSLWWFGICGIFFPGYESLKSIMDPVSDEVKAQRQREQERVLRSLVEQRSI</sequence>
<dbReference type="Gene3D" id="1.50.40.10">
    <property type="entry name" value="Mitochondrial carrier domain"/>
    <property type="match status" value="2"/>
</dbReference>
<comment type="caution">
    <text evidence="10">The sequence shown here is derived from an EMBL/GenBank/DDBJ whole genome shotgun (WGS) entry which is preliminary data.</text>
</comment>